<dbReference type="GeneID" id="22891810"/>
<name>G1X871_ARTOA</name>
<evidence type="ECO:0000313" key="7">
    <source>
        <dbReference type="EMBL" id="EGX50644.1"/>
    </source>
</evidence>
<dbReference type="InParanoid" id="G1X871"/>
<dbReference type="SMART" id="SM00248">
    <property type="entry name" value="ANK"/>
    <property type="match status" value="24"/>
</dbReference>
<feature type="repeat" description="ANK" evidence="3">
    <location>
        <begin position="1540"/>
        <end position="1568"/>
    </location>
</feature>
<keyword evidence="5" id="KW-0812">Transmembrane</keyword>
<dbReference type="InterPro" id="IPR002110">
    <property type="entry name" value="Ankyrin_rpt"/>
</dbReference>
<evidence type="ECO:0000256" key="4">
    <source>
        <dbReference type="SAM" id="MobiDB-lite"/>
    </source>
</evidence>
<feature type="transmembrane region" description="Helical" evidence="5">
    <location>
        <begin position="287"/>
        <end position="310"/>
    </location>
</feature>
<dbReference type="EMBL" id="ADOT01000119">
    <property type="protein sequence ID" value="EGX50644.1"/>
    <property type="molecule type" value="Genomic_DNA"/>
</dbReference>
<evidence type="ECO:0000256" key="3">
    <source>
        <dbReference type="PROSITE-ProRule" id="PRU00023"/>
    </source>
</evidence>
<feature type="repeat" description="ANK" evidence="3">
    <location>
        <begin position="1464"/>
        <end position="1496"/>
    </location>
</feature>
<dbReference type="STRING" id="756982.G1X871"/>
<dbReference type="HOGENOM" id="CLU_001887_1_0_1"/>
<dbReference type="OrthoDB" id="4772757at2759"/>
<keyword evidence="5" id="KW-1133">Transmembrane helix</keyword>
<accession>G1X871</accession>
<dbReference type="PANTHER" id="PTHR24198:SF165">
    <property type="entry name" value="ANKYRIN REPEAT-CONTAINING PROTEIN-RELATED"/>
    <property type="match status" value="1"/>
</dbReference>
<dbReference type="Gene3D" id="1.25.40.20">
    <property type="entry name" value="Ankyrin repeat-containing domain"/>
    <property type="match status" value="4"/>
</dbReference>
<feature type="repeat" description="ANK" evidence="3">
    <location>
        <begin position="1069"/>
        <end position="1101"/>
    </location>
</feature>
<dbReference type="RefSeq" id="XP_011120683.1">
    <property type="nucleotide sequence ID" value="XM_011122381.1"/>
</dbReference>
<feature type="chain" id="PRO_5003426893" evidence="6">
    <location>
        <begin position="20"/>
        <end position="1916"/>
    </location>
</feature>
<keyword evidence="6" id="KW-0732">Signal</keyword>
<dbReference type="PRINTS" id="PR01415">
    <property type="entry name" value="ANKYRIN"/>
</dbReference>
<keyword evidence="1" id="KW-0677">Repeat</keyword>
<evidence type="ECO:0000256" key="2">
    <source>
        <dbReference type="ARBA" id="ARBA00023043"/>
    </source>
</evidence>
<keyword evidence="5" id="KW-0472">Membrane</keyword>
<evidence type="ECO:0000313" key="8">
    <source>
        <dbReference type="Proteomes" id="UP000008784"/>
    </source>
</evidence>
<dbReference type="PANTHER" id="PTHR24198">
    <property type="entry name" value="ANKYRIN REPEAT AND PROTEIN KINASE DOMAIN-CONTAINING PROTEIN"/>
    <property type="match status" value="1"/>
</dbReference>
<dbReference type="PROSITE" id="PS50297">
    <property type="entry name" value="ANK_REP_REGION"/>
    <property type="match status" value="4"/>
</dbReference>
<evidence type="ECO:0000256" key="6">
    <source>
        <dbReference type="SAM" id="SignalP"/>
    </source>
</evidence>
<feature type="repeat" description="ANK" evidence="3">
    <location>
        <begin position="1036"/>
        <end position="1068"/>
    </location>
</feature>
<dbReference type="Pfam" id="PF12796">
    <property type="entry name" value="Ank_2"/>
    <property type="match status" value="8"/>
</dbReference>
<keyword evidence="2 3" id="KW-0040">ANK repeat</keyword>
<sequence>MSYYIIPILALSLIHGASASDDSSASGWDDFANNFATDIAPIVVLFGEQVTKQFLSESTSILDHIIFAVAPLGVLTAVVSVIRVCGSSSLKAFIGRAQEAHGISEAELCSSTSRNVCELWSNGGISRIFGRPKILEFVFSGREDFYVKFPVKKGQTDEQGKEQKNEETKDEQAIGEIKYPSCGIHKSKAFFCPGKFRDDGEPVELANWKEVDELASTQGSDQESATPRFAPHPNLSLNVGIMPPPRWVQWAVVVFGVLLQLSFFGYATWASFYAPDIWEDGKPPQKWAFPLAAMGTGLLVTGMGLCAMLIDRRTHERTFVKIKQVGSTEKGSYEPVPSQAIMFWLQPGDQSIGDQVFNAFAHWECKDKYITSWRADSSNQTASIFTVWTAIIFSTLGFILQFIGLRGLHGSVALYQIAATLIMSIIRAALRSKRIDEGKNRLKDHRSVEGHELDWIALQIDLAAAHELKKNPPTARDQYSTEPSDTQGSTIHTPTENGNDKNGLSLQENGTEAEGMRESDVDTTREGTRSPSSRLKIDHFPTGSLPAKPKNLASDSPEVDIVALCSSAWREWIKLHEEDETDSRRPNKAARILHYRHRLARLTDSTTSEQERPWDTQIRAISGKLKQAIESIAMHIFSGEMKVSDEWKDVKALAWSSPCLINTMGDPDAGYFPVNQRFFERRGIAATEPAKKDNVISILRLWISQTLQIKDDEYSYPLDPTSELQPILSVAALTSPRDVHRDQVILSTPSTASPLELIAQDIFTMRIEDKPFLGLSEPNIEILVENYIASGLGVREDALISIIPSLLHQRKLPIPEEVGRQVVRTAHSQRRSGDYQKCEDILKGLLQLQNPTIEVLAIKGLGELYRFSMKSQKDENQELGRRVGEELGNIKCLSPESKEIQKHYSAVMQYHNDIHNFPETPHNLNVKEIESWKKLENDLQATETRPLALLLTTKYDLQYASYQRISKVIKWAIQRNAPELIEDLWTITKLQSEFLWKEYSEDKNPLFWAVEFDCEPATLQSIMEWPNARVGSRTQEGRTALMEAAEKSRLMHVQVLLDFGIDPNDLQFDGSNALHFAAAKDNSEIVELLLNKGIDFNAEKTSRAIESEGTALGIAVSKGHFKIVELLLSRDINSNTRNKALKTAAAAGYHKIVDLLLSKGVSTAAVYNSFKEAVNRDHHEVTRLLLKNGADVNKGVVLAASRGHSDTLELLLDNGADIDTDGPGTALLATISEGKPGTVEVLLKRGADPNTRGGEYGNAINAAAHCLDWNSSLNIMKLLLDYKANVNPHNQEYGNPLCITTANRWGKALEMVTFLLSYGADINAQGGKYGYALTAAAYSGNKEVVKLFLTSGAIVNALGGKHGYALIAAVDACGRSPCMEIIQLLLESGADVNAQSGEYGCALTLAASKGNKEVVKLLLTSGAEVNAQGGHYGSALTAAAYRGEKEIIELLLISGAEVNAQGGHYGSALTAAACQRDKEIIELLLTSGADVNSRNNADTTGAFHDALNTAIYYKAEKEIVELLLASGADVNVQGGYYGYALVGAADKGKEDIVELLLASGANVDAQSERFGTALTAAITRKYSGIIELLLEHGADIAIQGGWYGNALNSSLERGDFAIARRFVELGADVNVQGGYYGNALNTALQVYGWNGGREMVEQLLALGANVNAQGGKYGNALNTTLYTGNIEMARRLLDLGVDVNAQGGVYGNALNTALYEHNIEMARLLLNLGVDVNAQGGEYGSALITAIIHCGENTTEMVELLLASGAQVNAQGGEYGNALNTALAVHLKQENGGKLVRLLLDHGADVHVQGGKYGSALNAAVAYGNTEALQVLLKKGAKIVAESFPYDHEKVKVHERKGYVHRKIIECLGKTPCEKCEVDGFEICEATRKSCKLNWIRKAGLEDPGPPPPSESAAES</sequence>
<reference evidence="7 8" key="1">
    <citation type="journal article" date="2011" name="PLoS Pathog.">
        <title>Genomic and proteomic analyses of the fungus Arthrobotrys oligospora provide insights into nematode-trap formation.</title>
        <authorList>
            <person name="Yang J."/>
            <person name="Wang L."/>
            <person name="Ji X."/>
            <person name="Feng Y."/>
            <person name="Li X."/>
            <person name="Zou C."/>
            <person name="Xu J."/>
            <person name="Ren Y."/>
            <person name="Mi Q."/>
            <person name="Wu J."/>
            <person name="Liu S."/>
            <person name="Liu Y."/>
            <person name="Huang X."/>
            <person name="Wang H."/>
            <person name="Niu X."/>
            <person name="Li J."/>
            <person name="Liang L."/>
            <person name="Luo Y."/>
            <person name="Ji K."/>
            <person name="Zhou W."/>
            <person name="Yu Z."/>
            <person name="Li G."/>
            <person name="Liu Y."/>
            <person name="Li L."/>
            <person name="Qiao M."/>
            <person name="Feng L."/>
            <person name="Zhang K.-Q."/>
        </authorList>
    </citation>
    <scope>NUCLEOTIDE SEQUENCE [LARGE SCALE GENOMIC DNA]</scope>
    <source>
        <strain evidence="8">ATCC 24927 / CBS 115.81 / DSM 1491</strain>
    </source>
</reference>
<feature type="region of interest" description="Disordered" evidence="4">
    <location>
        <begin position="470"/>
        <end position="553"/>
    </location>
</feature>
<dbReference type="InterPro" id="IPR036770">
    <property type="entry name" value="Ankyrin_rpt-contain_sf"/>
</dbReference>
<gene>
    <name evidence="7" type="ORF">AOL_s00075g70</name>
</gene>
<feature type="repeat" description="ANK" evidence="3">
    <location>
        <begin position="1107"/>
        <end position="1139"/>
    </location>
</feature>
<protein>
    <submittedName>
        <fullName evidence="7">Uncharacterized protein</fullName>
    </submittedName>
</protein>
<feature type="transmembrane region" description="Helical" evidence="5">
    <location>
        <begin position="65"/>
        <end position="86"/>
    </location>
</feature>
<dbReference type="PROSITE" id="PS50088">
    <property type="entry name" value="ANK_REPEAT"/>
    <property type="match status" value="8"/>
</dbReference>
<evidence type="ECO:0000256" key="5">
    <source>
        <dbReference type="SAM" id="Phobius"/>
    </source>
</evidence>
<feature type="compositionally biased region" description="Basic and acidic residues" evidence="4">
    <location>
        <begin position="514"/>
        <end position="528"/>
    </location>
</feature>
<feature type="signal peptide" evidence="6">
    <location>
        <begin position="1"/>
        <end position="19"/>
    </location>
</feature>
<dbReference type="Proteomes" id="UP000008784">
    <property type="component" value="Unassembled WGS sequence"/>
</dbReference>
<dbReference type="SUPFAM" id="SSF48403">
    <property type="entry name" value="Ankyrin repeat"/>
    <property type="match status" value="3"/>
</dbReference>
<comment type="caution">
    <text evidence="7">The sequence shown here is derived from an EMBL/GenBank/DDBJ whole genome shotgun (WGS) entry which is preliminary data.</text>
</comment>
<feature type="compositionally biased region" description="Polar residues" evidence="4">
    <location>
        <begin position="477"/>
        <end position="510"/>
    </location>
</feature>
<keyword evidence="8" id="KW-1185">Reference proteome</keyword>
<feature type="transmembrane region" description="Helical" evidence="5">
    <location>
        <begin position="382"/>
        <end position="404"/>
    </location>
</feature>
<proteinExistence type="predicted"/>
<feature type="repeat" description="ANK" evidence="3">
    <location>
        <begin position="1398"/>
        <end position="1430"/>
    </location>
</feature>
<evidence type="ECO:0000256" key="1">
    <source>
        <dbReference type="ARBA" id="ARBA00022737"/>
    </source>
</evidence>
<feature type="transmembrane region" description="Helical" evidence="5">
    <location>
        <begin position="247"/>
        <end position="267"/>
    </location>
</feature>
<feature type="repeat" description="ANK" evidence="3">
    <location>
        <begin position="1431"/>
        <end position="1463"/>
    </location>
</feature>
<dbReference type="eggNOG" id="KOG4177">
    <property type="taxonomic scope" value="Eukaryota"/>
</dbReference>
<organism evidence="7 8">
    <name type="scientific">Arthrobotrys oligospora (strain ATCC 24927 / CBS 115.81 / DSM 1491)</name>
    <name type="common">Nematode-trapping fungus</name>
    <name type="synonym">Didymozoophaga oligospora</name>
    <dbReference type="NCBI Taxonomy" id="756982"/>
    <lineage>
        <taxon>Eukaryota</taxon>
        <taxon>Fungi</taxon>
        <taxon>Dikarya</taxon>
        <taxon>Ascomycota</taxon>
        <taxon>Pezizomycotina</taxon>
        <taxon>Orbiliomycetes</taxon>
        <taxon>Orbiliales</taxon>
        <taxon>Orbiliaceae</taxon>
        <taxon>Orbilia</taxon>
        <taxon>Orbilia oligospora</taxon>
    </lineage>
</organism>
<feature type="repeat" description="ANK" evidence="3">
    <location>
        <begin position="1191"/>
        <end position="1223"/>
    </location>
</feature>